<sequence>MPITMVNKKFLEFKNLQYDIVNKNFFTSSKYFRIINNLNGKFVSGNLTVVLGHKGCGKSEFFNLLTGYINKKDKTNGIVLYDNKERNVKEWMNIVSYLPQDNICFLRLTLLETLNYYSEFYNINLKERSIFLDKILKDCHIFYKKDMSIDSLSFSERKRAMLCIAMLSKPEILFLDKFLTGLDSYNALLTIDSLKRYAKDLNAIVLLSANQLEEGYFYLFDDLLYLTWKGIFYQGNIFKLKKWFFDNKIKKPDEISLVEFMYKITSKDNVIDEAKNSCNNVKENLNTNKTYIIHEKTKQCNNSFAVASWKINFKHIKILLYRNFILYYRSGLFWFAIFFRMIFLNLYFFCSQ</sequence>
<dbReference type="GO" id="GO:0005524">
    <property type="term" value="F:ATP binding"/>
    <property type="evidence" value="ECO:0007669"/>
    <property type="project" value="InterPro"/>
</dbReference>
<evidence type="ECO:0000256" key="1">
    <source>
        <dbReference type="ARBA" id="ARBA00004141"/>
    </source>
</evidence>
<dbReference type="AlphaFoldDB" id="T0MKQ3"/>
<evidence type="ECO:0000313" key="9">
    <source>
        <dbReference type="Proteomes" id="UP000053780"/>
    </source>
</evidence>
<dbReference type="PANTHER" id="PTHR48041">
    <property type="entry name" value="ABC TRANSPORTER G FAMILY MEMBER 28"/>
    <property type="match status" value="1"/>
</dbReference>
<keyword evidence="3 6" id="KW-0812">Transmembrane</keyword>
<feature type="domain" description="ABC transporter" evidence="7">
    <location>
        <begin position="16"/>
        <end position="253"/>
    </location>
</feature>
<dbReference type="Proteomes" id="UP000053780">
    <property type="component" value="Unassembled WGS sequence"/>
</dbReference>
<dbReference type="HOGENOM" id="CLU_000604_1_10_1"/>
<dbReference type="InterPro" id="IPR027417">
    <property type="entry name" value="P-loop_NTPase"/>
</dbReference>
<dbReference type="Pfam" id="PF00005">
    <property type="entry name" value="ABC_tran"/>
    <property type="match status" value="1"/>
</dbReference>
<evidence type="ECO:0000259" key="7">
    <source>
        <dbReference type="PROSITE" id="PS50893"/>
    </source>
</evidence>
<dbReference type="OrthoDB" id="2141921at2759"/>
<comment type="subcellular location">
    <subcellularLocation>
        <location evidence="1">Membrane</location>
        <topology evidence="1">Multi-pass membrane protein</topology>
    </subcellularLocation>
</comment>
<dbReference type="PANTHER" id="PTHR48041:SF91">
    <property type="entry name" value="ABC TRANSPORTER G FAMILY MEMBER 28"/>
    <property type="match status" value="1"/>
</dbReference>
<evidence type="ECO:0000256" key="4">
    <source>
        <dbReference type="ARBA" id="ARBA00022989"/>
    </source>
</evidence>
<evidence type="ECO:0000313" key="8">
    <source>
        <dbReference type="EMBL" id="EQB61575.1"/>
    </source>
</evidence>
<dbReference type="EMBL" id="KE647121">
    <property type="protein sequence ID" value="EQB61575.1"/>
    <property type="molecule type" value="Genomic_DNA"/>
</dbReference>
<feature type="transmembrane region" description="Helical" evidence="6">
    <location>
        <begin position="326"/>
        <end position="349"/>
    </location>
</feature>
<evidence type="ECO:0000256" key="6">
    <source>
        <dbReference type="SAM" id="Phobius"/>
    </source>
</evidence>
<protein>
    <submittedName>
        <fullName evidence="8">White abc transporter</fullName>
    </submittedName>
</protein>
<evidence type="ECO:0000256" key="3">
    <source>
        <dbReference type="ARBA" id="ARBA00022692"/>
    </source>
</evidence>
<keyword evidence="2" id="KW-0813">Transport</keyword>
<accession>T0MKQ3</accession>
<keyword evidence="9" id="KW-1185">Reference proteome</keyword>
<proteinExistence type="predicted"/>
<dbReference type="Gene3D" id="3.40.50.300">
    <property type="entry name" value="P-loop containing nucleotide triphosphate hydrolases"/>
    <property type="match status" value="1"/>
</dbReference>
<dbReference type="VEuPathDB" id="MicrosporidiaDB:NAPIS_ORF00853"/>
<evidence type="ECO:0000256" key="2">
    <source>
        <dbReference type="ARBA" id="ARBA00022448"/>
    </source>
</evidence>
<dbReference type="InterPro" id="IPR003439">
    <property type="entry name" value="ABC_transporter-like_ATP-bd"/>
</dbReference>
<dbReference type="PROSITE" id="PS50893">
    <property type="entry name" value="ABC_TRANSPORTER_2"/>
    <property type="match status" value="1"/>
</dbReference>
<dbReference type="SUPFAM" id="SSF52540">
    <property type="entry name" value="P-loop containing nucleoside triphosphate hydrolases"/>
    <property type="match status" value="1"/>
</dbReference>
<reference evidence="8 9" key="1">
    <citation type="journal article" date="2013" name="BMC Genomics">
        <title>Genome sequencing and comparative genomics of honey bee microsporidia, Nosema apis reveal novel insights into host-parasite interactions.</title>
        <authorList>
            <person name="Chen Yp."/>
            <person name="Pettis J.S."/>
            <person name="Zhao Y."/>
            <person name="Liu X."/>
            <person name="Tallon L.J."/>
            <person name="Sadzewicz L.D."/>
            <person name="Li R."/>
            <person name="Zheng H."/>
            <person name="Huang S."/>
            <person name="Zhang X."/>
            <person name="Hamilton M.C."/>
            <person name="Pernal S.F."/>
            <person name="Melathopoulos A.P."/>
            <person name="Yan X."/>
            <person name="Evans J.D."/>
        </authorList>
    </citation>
    <scope>NUCLEOTIDE SEQUENCE [LARGE SCALE GENOMIC DNA]</scope>
    <source>
        <strain evidence="8 9">BRL 01</strain>
    </source>
</reference>
<organism evidence="8 9">
    <name type="scientific">Vairimorpha apis BRL 01</name>
    <dbReference type="NCBI Taxonomy" id="1037528"/>
    <lineage>
        <taxon>Eukaryota</taxon>
        <taxon>Fungi</taxon>
        <taxon>Fungi incertae sedis</taxon>
        <taxon>Microsporidia</taxon>
        <taxon>Nosematidae</taxon>
        <taxon>Vairimorpha</taxon>
    </lineage>
</organism>
<dbReference type="InterPro" id="IPR050352">
    <property type="entry name" value="ABCG_transporters"/>
</dbReference>
<gene>
    <name evidence="8" type="ORF">NAPIS_ORF00853</name>
</gene>
<name>T0MKQ3_9MICR</name>
<dbReference type="GO" id="GO:0016887">
    <property type="term" value="F:ATP hydrolysis activity"/>
    <property type="evidence" value="ECO:0007669"/>
    <property type="project" value="InterPro"/>
</dbReference>
<evidence type="ECO:0000256" key="5">
    <source>
        <dbReference type="ARBA" id="ARBA00023136"/>
    </source>
</evidence>
<dbReference type="GO" id="GO:0016020">
    <property type="term" value="C:membrane"/>
    <property type="evidence" value="ECO:0007669"/>
    <property type="project" value="UniProtKB-SubCell"/>
</dbReference>
<dbReference type="GO" id="GO:0042626">
    <property type="term" value="F:ATPase-coupled transmembrane transporter activity"/>
    <property type="evidence" value="ECO:0007669"/>
    <property type="project" value="TreeGrafter"/>
</dbReference>
<keyword evidence="4 6" id="KW-1133">Transmembrane helix</keyword>
<keyword evidence="5 6" id="KW-0472">Membrane</keyword>